<evidence type="ECO:0000313" key="2">
    <source>
        <dbReference type="EMBL" id="OPJ67789.1"/>
    </source>
</evidence>
<proteinExistence type="predicted"/>
<name>A0A1V4J6P4_PATFA</name>
<evidence type="ECO:0000256" key="1">
    <source>
        <dbReference type="SAM" id="MobiDB-lite"/>
    </source>
</evidence>
<sequence length="87" mass="9460">MVWQKRLKELGKRGDRGRFGWGEAHVPAKPLVTAGRSQSAAVAGDHSADRLPAPPSQTGFQPVICQRLLRGHVALDQHDERGGGERV</sequence>
<comment type="caution">
    <text evidence="2">The sequence shown here is derived from an EMBL/GenBank/DDBJ whole genome shotgun (WGS) entry which is preliminary data.</text>
</comment>
<organism evidence="2 3">
    <name type="scientific">Patagioenas fasciata monilis</name>
    <dbReference type="NCBI Taxonomy" id="372326"/>
    <lineage>
        <taxon>Eukaryota</taxon>
        <taxon>Metazoa</taxon>
        <taxon>Chordata</taxon>
        <taxon>Craniata</taxon>
        <taxon>Vertebrata</taxon>
        <taxon>Euteleostomi</taxon>
        <taxon>Archelosauria</taxon>
        <taxon>Archosauria</taxon>
        <taxon>Dinosauria</taxon>
        <taxon>Saurischia</taxon>
        <taxon>Theropoda</taxon>
        <taxon>Coelurosauria</taxon>
        <taxon>Aves</taxon>
        <taxon>Neognathae</taxon>
        <taxon>Neoaves</taxon>
        <taxon>Columbimorphae</taxon>
        <taxon>Columbiformes</taxon>
        <taxon>Columbidae</taxon>
        <taxon>Patagioenas</taxon>
    </lineage>
</organism>
<evidence type="ECO:0000313" key="3">
    <source>
        <dbReference type="Proteomes" id="UP000190648"/>
    </source>
</evidence>
<dbReference type="AlphaFoldDB" id="A0A1V4J6P4"/>
<accession>A0A1V4J6P4</accession>
<dbReference type="EMBL" id="LSYS01008925">
    <property type="protein sequence ID" value="OPJ67789.1"/>
    <property type="molecule type" value="Genomic_DNA"/>
</dbReference>
<keyword evidence="3" id="KW-1185">Reference proteome</keyword>
<dbReference type="Proteomes" id="UP000190648">
    <property type="component" value="Unassembled WGS sequence"/>
</dbReference>
<gene>
    <name evidence="2" type="ORF">AV530_002017</name>
</gene>
<reference evidence="2 3" key="1">
    <citation type="submission" date="2016-02" db="EMBL/GenBank/DDBJ databases">
        <title>Band-tailed pigeon sequencing and assembly.</title>
        <authorList>
            <person name="Soares A.E."/>
            <person name="Novak B.J."/>
            <person name="Rice E.S."/>
            <person name="O'Connell B."/>
            <person name="Chang D."/>
            <person name="Weber S."/>
            <person name="Shapiro B."/>
        </authorList>
    </citation>
    <scope>NUCLEOTIDE SEQUENCE [LARGE SCALE GENOMIC DNA]</scope>
    <source>
        <strain evidence="2">BTP2013</strain>
        <tissue evidence="2">Blood</tissue>
    </source>
</reference>
<protein>
    <submittedName>
        <fullName evidence="2">Uncharacterized protein</fullName>
    </submittedName>
</protein>
<feature type="region of interest" description="Disordered" evidence="1">
    <location>
        <begin position="35"/>
        <end position="59"/>
    </location>
</feature>